<dbReference type="PROSITE" id="PS50162">
    <property type="entry name" value="RECA_2"/>
    <property type="match status" value="1"/>
</dbReference>
<dbReference type="InterPro" id="IPR052093">
    <property type="entry name" value="HR_Repair_Mediator"/>
</dbReference>
<evidence type="ECO:0000256" key="7">
    <source>
        <dbReference type="SAM" id="MobiDB-lite"/>
    </source>
</evidence>
<comment type="caution">
    <text evidence="9">The sequence shown here is derived from an EMBL/GenBank/DDBJ whole genome shotgun (WGS) entry which is preliminary data.</text>
</comment>
<dbReference type="GO" id="GO:0007131">
    <property type="term" value="P:reciprocal meiotic recombination"/>
    <property type="evidence" value="ECO:0007669"/>
    <property type="project" value="TreeGrafter"/>
</dbReference>
<dbReference type="EMBL" id="CAOQHR010000007">
    <property type="protein sequence ID" value="CAI6337120.1"/>
    <property type="molecule type" value="Genomic_DNA"/>
</dbReference>
<evidence type="ECO:0000313" key="10">
    <source>
        <dbReference type="Proteomes" id="UP001152607"/>
    </source>
</evidence>
<dbReference type="InterPro" id="IPR014774">
    <property type="entry name" value="KaiC-like_dom"/>
</dbReference>
<feature type="region of interest" description="Disordered" evidence="7">
    <location>
        <begin position="450"/>
        <end position="482"/>
    </location>
</feature>
<dbReference type="Pfam" id="PF06745">
    <property type="entry name" value="ATPase"/>
    <property type="match status" value="1"/>
</dbReference>
<evidence type="ECO:0000256" key="6">
    <source>
        <dbReference type="ARBA" id="ARBA00023242"/>
    </source>
</evidence>
<protein>
    <recommendedName>
        <fullName evidence="8">RecA family profile 1 domain-containing protein</fullName>
    </recommendedName>
</protein>
<dbReference type="PANTHER" id="PTHR46239">
    <property type="entry name" value="DNA REPAIR PROTEIN RAD51 HOMOLOG 3 RAD51C"/>
    <property type="match status" value="1"/>
</dbReference>
<evidence type="ECO:0000256" key="5">
    <source>
        <dbReference type="ARBA" id="ARBA00023204"/>
    </source>
</evidence>
<keyword evidence="6" id="KW-0539">Nucleus</keyword>
<evidence type="ECO:0000256" key="3">
    <source>
        <dbReference type="ARBA" id="ARBA00022763"/>
    </source>
</evidence>
<dbReference type="InterPro" id="IPR027417">
    <property type="entry name" value="P-loop_NTPase"/>
</dbReference>
<evidence type="ECO:0000259" key="8">
    <source>
        <dbReference type="PROSITE" id="PS50162"/>
    </source>
</evidence>
<evidence type="ECO:0000256" key="1">
    <source>
        <dbReference type="ARBA" id="ARBA00004123"/>
    </source>
</evidence>
<dbReference type="GO" id="GO:0000707">
    <property type="term" value="P:meiotic DNA recombinase assembly"/>
    <property type="evidence" value="ECO:0007669"/>
    <property type="project" value="TreeGrafter"/>
</dbReference>
<dbReference type="Gene3D" id="3.40.50.300">
    <property type="entry name" value="P-loop containing nucleotide triphosphate hydrolases"/>
    <property type="match status" value="1"/>
</dbReference>
<evidence type="ECO:0000313" key="9">
    <source>
        <dbReference type="EMBL" id="CAI6337120.1"/>
    </source>
</evidence>
<evidence type="ECO:0000256" key="2">
    <source>
        <dbReference type="ARBA" id="ARBA00022741"/>
    </source>
</evidence>
<accession>A0A9W4UJI9</accession>
<dbReference type="SUPFAM" id="SSF52540">
    <property type="entry name" value="P-loop containing nucleoside triphosphate hydrolases"/>
    <property type="match status" value="1"/>
</dbReference>
<dbReference type="GO" id="GO:0005524">
    <property type="term" value="F:ATP binding"/>
    <property type="evidence" value="ECO:0007669"/>
    <property type="project" value="UniProtKB-KW"/>
</dbReference>
<dbReference type="CDD" id="cd01393">
    <property type="entry name" value="RecA-like"/>
    <property type="match status" value="1"/>
</dbReference>
<evidence type="ECO:0000256" key="4">
    <source>
        <dbReference type="ARBA" id="ARBA00022840"/>
    </source>
</evidence>
<reference evidence="9" key="1">
    <citation type="submission" date="2023-01" db="EMBL/GenBank/DDBJ databases">
        <authorList>
            <person name="Van Ghelder C."/>
            <person name="Rancurel C."/>
        </authorList>
    </citation>
    <scope>NUCLEOTIDE SEQUENCE</scope>
    <source>
        <strain evidence="9">CNCM I-4278</strain>
    </source>
</reference>
<organism evidence="9 10">
    <name type="scientific">Periconia digitata</name>
    <dbReference type="NCBI Taxonomy" id="1303443"/>
    <lineage>
        <taxon>Eukaryota</taxon>
        <taxon>Fungi</taxon>
        <taxon>Dikarya</taxon>
        <taxon>Ascomycota</taxon>
        <taxon>Pezizomycotina</taxon>
        <taxon>Dothideomycetes</taxon>
        <taxon>Pleosporomycetidae</taxon>
        <taxon>Pleosporales</taxon>
        <taxon>Massarineae</taxon>
        <taxon>Periconiaceae</taxon>
        <taxon>Periconia</taxon>
    </lineage>
</organism>
<keyword evidence="3" id="KW-0227">DNA damage</keyword>
<keyword evidence="10" id="KW-1185">Reference proteome</keyword>
<dbReference type="OrthoDB" id="5957327at2759"/>
<feature type="domain" description="RecA family profile 1" evidence="8">
    <location>
        <begin position="93"/>
        <end position="303"/>
    </location>
</feature>
<dbReference type="Proteomes" id="UP001152607">
    <property type="component" value="Unassembled WGS sequence"/>
</dbReference>
<dbReference type="GO" id="GO:0005657">
    <property type="term" value="C:replication fork"/>
    <property type="evidence" value="ECO:0007669"/>
    <property type="project" value="TreeGrafter"/>
</dbReference>
<name>A0A9W4UJI9_9PLEO</name>
<dbReference type="GO" id="GO:0000400">
    <property type="term" value="F:four-way junction DNA binding"/>
    <property type="evidence" value="ECO:0007669"/>
    <property type="project" value="TreeGrafter"/>
</dbReference>
<dbReference type="GO" id="GO:0033065">
    <property type="term" value="C:Rad51C-XRCC3 complex"/>
    <property type="evidence" value="ECO:0007669"/>
    <property type="project" value="TreeGrafter"/>
</dbReference>
<keyword evidence="2" id="KW-0547">Nucleotide-binding</keyword>
<keyword evidence="5" id="KW-0234">DNA repair</keyword>
<dbReference type="AlphaFoldDB" id="A0A9W4UJI9"/>
<dbReference type="InterPro" id="IPR020588">
    <property type="entry name" value="RecA_ATP-bd"/>
</dbReference>
<dbReference type="GO" id="GO:0008821">
    <property type="term" value="F:crossover junction DNA endonuclease activity"/>
    <property type="evidence" value="ECO:0007669"/>
    <property type="project" value="TreeGrafter"/>
</dbReference>
<dbReference type="PANTHER" id="PTHR46239:SF1">
    <property type="entry name" value="DNA REPAIR PROTEIN RAD51 HOMOLOG 3"/>
    <property type="match status" value="1"/>
</dbReference>
<comment type="subcellular location">
    <subcellularLocation>
        <location evidence="1">Nucleus</location>
    </subcellularLocation>
</comment>
<keyword evidence="4" id="KW-0067">ATP-binding</keyword>
<proteinExistence type="predicted"/>
<dbReference type="GO" id="GO:0140664">
    <property type="term" value="F:ATP-dependent DNA damage sensor activity"/>
    <property type="evidence" value="ECO:0007669"/>
    <property type="project" value="InterPro"/>
</dbReference>
<dbReference type="GO" id="GO:0033063">
    <property type="term" value="C:Rad51B-Rad51C-Rad51D-XRCC2 complex"/>
    <property type="evidence" value="ECO:0007669"/>
    <property type="project" value="TreeGrafter"/>
</dbReference>
<gene>
    <name evidence="9" type="ORF">PDIGIT_LOCUS10228</name>
</gene>
<sequence length="482" mass="51513">MRVCSDDHTCNAYSTTKPHTLSLQWPTTTGFSTNYLLYLRVQHRQLYRTPIGCSPLYMANQDVGMSSSSAPSSSHRLPTVSASQALQTLQAKGSCAVSTGIPQLDEALAPEALPGRVVSGGYPRGKVTEIFGPPGVGKTAFGRIQAAANALREGHRAIWVDAACSPLAPQRVNQVLSALTQPQPLTTVANAHAPSHVPQPSLDEFRNRFYHYTAPALAHLLALFVHKPASFPPPNTSLIVIDSLSTLFDNAYPRNADDRASKNKSEQARWAAGRRFAIINELISALTKVAALHDIALLITCQTITRIRVGSRALLVPAISGAEWDNGISTRMVLFRDWVTGQGESRLTDAAQPALLRSARFAGILKANGSTLANEGGVGEVVSFAIGSTGLCGMDITAVDIAAPDIALEANPLKRRFAEIDEHGNSTTSDELYGWVEDDDVAAEGLLFEEEPLSDIMDGAESGPRSAAKSETEYGAGSQGER</sequence>